<protein>
    <submittedName>
        <fullName evidence="2">Streptolysin S prepropeptide</fullName>
    </submittedName>
</protein>
<dbReference type="EMBL" id="AB839364">
    <property type="protein sequence ID" value="BAO73266.1"/>
    <property type="molecule type" value="Genomic_DNA"/>
</dbReference>
<dbReference type="AlphaFoldDB" id="A0A024F9K0"/>
<dbReference type="NCBIfam" id="TIGR03602">
    <property type="entry name" value="streptolysinS"/>
    <property type="match status" value="1"/>
</dbReference>
<sequence>MLKFSSNVLATSVADTTQVAPGGCCCCSCTCCFSISVGGNSTGGSTTLPSPGK</sequence>
<name>A0A024F9K0_STRCV</name>
<evidence type="ECO:0000313" key="3">
    <source>
        <dbReference type="EMBL" id="BAO73266.1"/>
    </source>
</evidence>
<evidence type="ECO:0000313" key="2">
    <source>
        <dbReference type="EMBL" id="BAO73265.1"/>
    </source>
</evidence>
<accession>A0A024F9K0</accession>
<organism evidence="2">
    <name type="scientific">Streptococcus constellatus subsp. constellatus</name>
    <dbReference type="NCBI Taxonomy" id="184246"/>
    <lineage>
        <taxon>Bacteria</taxon>
        <taxon>Bacillati</taxon>
        <taxon>Bacillota</taxon>
        <taxon>Bacilli</taxon>
        <taxon>Lactobacillales</taxon>
        <taxon>Streptococcaceae</taxon>
        <taxon>Streptococcus</taxon>
        <taxon>Streptococcus anginosus group</taxon>
    </lineage>
</organism>
<dbReference type="EMBL" id="AB839363">
    <property type="protein sequence ID" value="BAO73265.1"/>
    <property type="molecule type" value="Genomic_DNA"/>
</dbReference>
<dbReference type="EMBL" id="AB839362">
    <property type="protein sequence ID" value="BAO73256.1"/>
    <property type="molecule type" value="Genomic_DNA"/>
</dbReference>
<gene>
    <name evidence="2" type="primary">sagA</name>
</gene>
<evidence type="ECO:0000313" key="1">
    <source>
        <dbReference type="EMBL" id="BAO73256.1"/>
    </source>
</evidence>
<reference evidence="2" key="1">
    <citation type="journal article" date="2014" name="Microbiology">
        <title>A streptolysin S homologue is essential for beta-haemolytic Streptococcus constellatus subsp. constellatus cytotoxicity.</title>
        <authorList>
            <person name="Tabata A."/>
            <person name="Sato Y."/>
            <person name="Maya K."/>
            <person name="Nakano K."/>
            <person name="Kikuchi K."/>
            <person name="Whiley R.A."/>
            <person name="Ohkura K."/>
            <person name="Tomoyasu T."/>
            <person name="Nagamune H."/>
        </authorList>
    </citation>
    <scope>NUCLEOTIDE SEQUENCE</scope>
    <source>
        <strain evidence="3">1340</strain>
        <strain evidence="2">HW74</strain>
        <strain evidence="1">W277</strain>
    </source>
</reference>
<dbReference type="InterPro" id="IPR019891">
    <property type="entry name" value="Bacteriocin_streptolysin_S_pre"/>
</dbReference>
<proteinExistence type="predicted"/>